<organism evidence="1 2">
    <name type="scientific">Candidatus Cryptobacteroides intestinigallinarum</name>
    <dbReference type="NCBI Taxonomy" id="2840767"/>
    <lineage>
        <taxon>Bacteria</taxon>
        <taxon>Pseudomonadati</taxon>
        <taxon>Bacteroidota</taxon>
        <taxon>Bacteroidia</taxon>
        <taxon>Bacteroidales</taxon>
        <taxon>Candidatus Cryptobacteroides</taxon>
    </lineage>
</organism>
<proteinExistence type="predicted"/>
<gene>
    <name evidence="1" type="ORF">IAC08_00005</name>
</gene>
<dbReference type="Gene3D" id="3.40.50.1820">
    <property type="entry name" value="alpha/beta hydrolase"/>
    <property type="match status" value="1"/>
</dbReference>
<dbReference type="EMBL" id="JADIMK010000001">
    <property type="protein sequence ID" value="MBO8454776.1"/>
    <property type="molecule type" value="Genomic_DNA"/>
</dbReference>
<reference evidence="1" key="2">
    <citation type="journal article" date="2021" name="PeerJ">
        <title>Extensive microbial diversity within the chicken gut microbiome revealed by metagenomics and culture.</title>
        <authorList>
            <person name="Gilroy R."/>
            <person name="Ravi A."/>
            <person name="Getino M."/>
            <person name="Pursley I."/>
            <person name="Horton D.L."/>
            <person name="Alikhan N.F."/>
            <person name="Baker D."/>
            <person name="Gharbi K."/>
            <person name="Hall N."/>
            <person name="Watson M."/>
            <person name="Adriaenssens E.M."/>
            <person name="Foster-Nyarko E."/>
            <person name="Jarju S."/>
            <person name="Secka A."/>
            <person name="Antonio M."/>
            <person name="Oren A."/>
            <person name="Chaudhuri R.R."/>
            <person name="La Ragione R."/>
            <person name="Hildebrand F."/>
            <person name="Pallen M.J."/>
        </authorList>
    </citation>
    <scope>NUCLEOTIDE SEQUENCE</scope>
    <source>
        <strain evidence="1">B1-3475</strain>
    </source>
</reference>
<dbReference type="SUPFAM" id="SSF53474">
    <property type="entry name" value="alpha/beta-Hydrolases"/>
    <property type="match status" value="1"/>
</dbReference>
<accession>A0A9D9HJ45</accession>
<dbReference type="AlphaFoldDB" id="A0A9D9HJ45"/>
<sequence>MFAAAAAILCLALAGCGRNDIGYIPEAPDYSDPDLWYVEENDSTGSGADVFYVVSTWEFDWTTDKGEICHYADVYNDKHRKDMATEMAMIADYMGEGNNFYAPYYRHITIEGWATLDEEVISRRFRTSFEDIRDAFNTFLQKRDPSRPLVLAGFSQGGKGVVELLKVMPDDVYSKLVAAYVLGYKVTPEDTLASPHIRGAKSADDLGVTVCYNSVSDVRYIQPVIAAPCAFCINPVNWRTDDTPAILHDTITVRIAPKEHVLVLTGYSGKEYAPILGFLNVGDFHSCEPFLYKECLRQNIRDRIAAFREHSR</sequence>
<protein>
    <submittedName>
        <fullName evidence="1">DUF3089 domain-containing protein</fullName>
    </submittedName>
</protein>
<dbReference type="InterPro" id="IPR029058">
    <property type="entry name" value="AB_hydrolase_fold"/>
</dbReference>
<evidence type="ECO:0000313" key="2">
    <source>
        <dbReference type="Proteomes" id="UP000823617"/>
    </source>
</evidence>
<evidence type="ECO:0000313" key="1">
    <source>
        <dbReference type="EMBL" id="MBO8454776.1"/>
    </source>
</evidence>
<dbReference type="InterPro" id="IPR021440">
    <property type="entry name" value="DUF3089"/>
</dbReference>
<comment type="caution">
    <text evidence="1">The sequence shown here is derived from an EMBL/GenBank/DDBJ whole genome shotgun (WGS) entry which is preliminary data.</text>
</comment>
<reference evidence="1" key="1">
    <citation type="submission" date="2020-10" db="EMBL/GenBank/DDBJ databases">
        <authorList>
            <person name="Gilroy R."/>
        </authorList>
    </citation>
    <scope>NUCLEOTIDE SEQUENCE</scope>
    <source>
        <strain evidence="1">B1-3475</strain>
    </source>
</reference>
<dbReference type="Proteomes" id="UP000823617">
    <property type="component" value="Unassembled WGS sequence"/>
</dbReference>
<dbReference type="Pfam" id="PF11288">
    <property type="entry name" value="DUF3089"/>
    <property type="match status" value="1"/>
</dbReference>
<name>A0A9D9HJ45_9BACT</name>